<evidence type="ECO:0000313" key="1">
    <source>
        <dbReference type="EMBL" id="KAI4539124.1"/>
    </source>
</evidence>
<accession>A0AAD4Y8W9</accession>
<reference evidence="1" key="1">
    <citation type="submission" date="2022-03" db="EMBL/GenBank/DDBJ databases">
        <title>Genomic analyses of argali, domestic sheep and their hybrids provide insights into chromosomal evolution, heterosis and genetic basis of agronomic traits.</title>
        <authorList>
            <person name="Li M."/>
        </authorList>
    </citation>
    <scope>NUCLEOTIDE SEQUENCE</scope>
    <source>
        <strain evidence="1">CAU-MHL-2022a</strain>
        <tissue evidence="1">Skin</tissue>
    </source>
</reference>
<dbReference type="AlphaFoldDB" id="A0AAD4Y8W9"/>
<evidence type="ECO:0000313" key="2">
    <source>
        <dbReference type="Proteomes" id="UP001214576"/>
    </source>
</evidence>
<keyword evidence="2" id="KW-1185">Reference proteome</keyword>
<sequence length="138" mass="15826">MAAAHRSRVPLGYASQWVYPFAPPVVSNDVESLDKECFLGRTDEGSRKMEPGCECAFKQKSKTPDETKTKYYHPYYSTNKKFQHDQGGVFSPNLDLFILLYVLARSWLERPAVWSQLSEQHTPPLCGFCLCHEHLINI</sequence>
<protein>
    <submittedName>
        <fullName evidence="1">Uncharacterized protein</fullName>
    </submittedName>
</protein>
<dbReference type="Proteomes" id="UP001214576">
    <property type="component" value="Unassembled WGS sequence"/>
</dbReference>
<comment type="caution">
    <text evidence="1">The sequence shown here is derived from an EMBL/GenBank/DDBJ whole genome shotgun (WGS) entry which is preliminary data.</text>
</comment>
<organism evidence="1 2">
    <name type="scientific">Ovis ammon polii</name>
    <dbReference type="NCBI Taxonomy" id="230172"/>
    <lineage>
        <taxon>Eukaryota</taxon>
        <taxon>Metazoa</taxon>
        <taxon>Chordata</taxon>
        <taxon>Craniata</taxon>
        <taxon>Vertebrata</taxon>
        <taxon>Euteleostomi</taxon>
        <taxon>Mammalia</taxon>
        <taxon>Eutheria</taxon>
        <taxon>Laurasiatheria</taxon>
        <taxon>Artiodactyla</taxon>
        <taxon>Ruminantia</taxon>
        <taxon>Pecora</taxon>
        <taxon>Bovidae</taxon>
        <taxon>Caprinae</taxon>
        <taxon>Ovis</taxon>
    </lineage>
</organism>
<name>A0AAD4Y8W9_OVIAM</name>
<proteinExistence type="predicted"/>
<gene>
    <name evidence="1" type="ORF">MG293_010516</name>
</gene>
<dbReference type="EMBL" id="JAKZEL010000011">
    <property type="protein sequence ID" value="KAI4539124.1"/>
    <property type="molecule type" value="Genomic_DNA"/>
</dbReference>